<accession>A0A143BHD5</accession>
<proteinExistence type="predicted"/>
<feature type="region of interest" description="Disordered" evidence="1">
    <location>
        <begin position="169"/>
        <end position="198"/>
    </location>
</feature>
<dbReference type="RefSeq" id="WP_026849877.1">
    <property type="nucleotide sequence ID" value="NZ_CP011454.1"/>
</dbReference>
<evidence type="ECO:0000313" key="3">
    <source>
        <dbReference type="EMBL" id="AMW04457.1"/>
    </source>
</evidence>
<feature type="transmembrane region" description="Helical" evidence="2">
    <location>
        <begin position="85"/>
        <end position="107"/>
    </location>
</feature>
<keyword evidence="2" id="KW-1133">Transmembrane helix</keyword>
<name>A0A143BHD5_9BACT</name>
<gene>
    <name evidence="3" type="ORF">GEMMAAP_05605</name>
</gene>
<keyword evidence="2" id="KW-0812">Transmembrane</keyword>
<reference evidence="3 4" key="2">
    <citation type="journal article" date="2016" name="Environ. Microbiol. Rep.">
        <title>Metagenomic evidence for the presence of phototrophic Gemmatimonadetes bacteria in diverse environments.</title>
        <authorList>
            <person name="Zeng Y."/>
            <person name="Baumbach J."/>
            <person name="Barbosa E.G."/>
            <person name="Azevedo V."/>
            <person name="Zhang C."/>
            <person name="Koblizek M."/>
        </authorList>
    </citation>
    <scope>NUCLEOTIDE SEQUENCE [LARGE SCALE GENOMIC DNA]</scope>
    <source>
        <strain evidence="3 4">AP64</strain>
    </source>
</reference>
<feature type="transmembrane region" description="Helical" evidence="2">
    <location>
        <begin position="51"/>
        <end position="73"/>
    </location>
</feature>
<dbReference type="STRING" id="1379270.GEMMAAP_05605"/>
<protein>
    <submittedName>
        <fullName evidence="3">Uncharacterized protein</fullName>
    </submittedName>
</protein>
<dbReference type="EMBL" id="CP011454">
    <property type="protein sequence ID" value="AMW04457.1"/>
    <property type="molecule type" value="Genomic_DNA"/>
</dbReference>
<feature type="transmembrane region" description="Helical" evidence="2">
    <location>
        <begin position="119"/>
        <end position="142"/>
    </location>
</feature>
<evidence type="ECO:0000256" key="1">
    <source>
        <dbReference type="SAM" id="MobiDB-lite"/>
    </source>
</evidence>
<keyword evidence="2" id="KW-0472">Membrane</keyword>
<sequence>MKRVRGVVGIGLTWAAGWAVGGVCIGVSSLLLPWLPWTVFFELFDAPLPALAVPGFFAGLLFAGVFSVAARGTPLTAIPLRRMTAWGALGGALLSLVPASMVSVGLATLAPGGRGQLGLTVAIAGPLMFFSALSAALSLLLARRASRRAPALPNDNDAHNLPRVGHDAGALYASSTSPSARSPSKTVPRHVSPWPPRK</sequence>
<feature type="transmembrane region" description="Helical" evidence="2">
    <location>
        <begin position="7"/>
        <end position="31"/>
    </location>
</feature>
<reference evidence="3 4" key="1">
    <citation type="journal article" date="2014" name="Proc. Natl. Acad. Sci. U.S.A.">
        <title>Functional type 2 photosynthetic reaction centers found in the rare bacterial phylum Gemmatimonadetes.</title>
        <authorList>
            <person name="Zeng Y."/>
            <person name="Feng F."/>
            <person name="Medova H."/>
            <person name="Dean J."/>
            <person name="Koblizek M."/>
        </authorList>
    </citation>
    <scope>NUCLEOTIDE SEQUENCE [LARGE SCALE GENOMIC DNA]</scope>
    <source>
        <strain evidence="3 4">AP64</strain>
    </source>
</reference>
<dbReference type="Proteomes" id="UP000076404">
    <property type="component" value="Chromosome"/>
</dbReference>
<dbReference type="AlphaFoldDB" id="A0A143BHD5"/>
<feature type="compositionally biased region" description="Low complexity" evidence="1">
    <location>
        <begin position="173"/>
        <end position="184"/>
    </location>
</feature>
<organism evidence="3 4">
    <name type="scientific">Gemmatimonas phototrophica</name>
    <dbReference type="NCBI Taxonomy" id="1379270"/>
    <lineage>
        <taxon>Bacteria</taxon>
        <taxon>Pseudomonadati</taxon>
        <taxon>Gemmatimonadota</taxon>
        <taxon>Gemmatimonadia</taxon>
        <taxon>Gemmatimonadales</taxon>
        <taxon>Gemmatimonadaceae</taxon>
        <taxon>Gemmatimonas</taxon>
    </lineage>
</organism>
<evidence type="ECO:0000313" key="4">
    <source>
        <dbReference type="Proteomes" id="UP000076404"/>
    </source>
</evidence>
<dbReference type="KEGG" id="gph:GEMMAAP_05605"/>
<keyword evidence="4" id="KW-1185">Reference proteome</keyword>
<evidence type="ECO:0000256" key="2">
    <source>
        <dbReference type="SAM" id="Phobius"/>
    </source>
</evidence>